<dbReference type="Pfam" id="PF16059">
    <property type="entry name" value="MGA_dom"/>
    <property type="match status" value="1"/>
</dbReference>
<evidence type="ECO:0000313" key="4">
    <source>
        <dbReference type="RefSeq" id="XP_026747172.1"/>
    </source>
</evidence>
<dbReference type="RefSeq" id="XP_026747171.1">
    <property type="nucleotide sequence ID" value="XM_026891370.1"/>
</dbReference>
<dbReference type="InterPro" id="IPR032060">
    <property type="entry name" value="MGA_dom"/>
</dbReference>
<dbReference type="KEGG" id="tnl:113508376"/>
<dbReference type="GeneID" id="113508376"/>
<accession>A0A7E5X412</accession>
<evidence type="ECO:0000313" key="2">
    <source>
        <dbReference type="Proteomes" id="UP000322000"/>
    </source>
</evidence>
<dbReference type="OrthoDB" id="6119313at2759"/>
<dbReference type="CTD" id="654231"/>
<organism evidence="2 4">
    <name type="scientific">Trichoplusia ni</name>
    <name type="common">Cabbage looper</name>
    <dbReference type="NCBI Taxonomy" id="7111"/>
    <lineage>
        <taxon>Eukaryota</taxon>
        <taxon>Metazoa</taxon>
        <taxon>Ecdysozoa</taxon>
        <taxon>Arthropoda</taxon>
        <taxon>Hexapoda</taxon>
        <taxon>Insecta</taxon>
        <taxon>Pterygota</taxon>
        <taxon>Neoptera</taxon>
        <taxon>Endopterygota</taxon>
        <taxon>Lepidoptera</taxon>
        <taxon>Glossata</taxon>
        <taxon>Ditrysia</taxon>
        <taxon>Noctuoidea</taxon>
        <taxon>Noctuidae</taxon>
        <taxon>Plusiinae</taxon>
        <taxon>Trichoplusia</taxon>
    </lineage>
</organism>
<name>A0A7E5X412_TRINI</name>
<gene>
    <name evidence="3 4" type="primary">LOC113508376</name>
</gene>
<dbReference type="Proteomes" id="UP000322000">
    <property type="component" value="Chromosome 2"/>
</dbReference>
<dbReference type="RefSeq" id="XP_026747172.1">
    <property type="nucleotide sequence ID" value="XM_026891371.1"/>
</dbReference>
<evidence type="ECO:0000313" key="3">
    <source>
        <dbReference type="RefSeq" id="XP_026747171.1"/>
    </source>
</evidence>
<proteinExistence type="predicted"/>
<protein>
    <submittedName>
        <fullName evidence="3 4">Uncharacterized protein LOC113508376 isoform X1</fullName>
    </submittedName>
</protein>
<keyword evidence="2" id="KW-1185">Reference proteome</keyword>
<sequence>MENDAKVFVSNITRAENNQNNNLYDLLNIVPAKPKRPTVLKTHNCDFKPQTDKYYVSKRKTKLKVKTVGDIRKIFEQDTYSYLSTDLESQEKLLFKRIKRGSSRNDDTKSLASSILKLDRPVFRSTWEMLVNLNPEQHAYPRQFVIWNGKHIQVNGSCGGSKKIICNYDLAYKNQTSQNFNKNICTHSTFDQKKGLIRNSLAVKFKPGPLRKKFCLDQSHQKYHIGNAELINLPKPYLDIQPTYGTALESTLNNYLNNFRQEDGTITQKWAELAVSVLGRVEKSNFVQLNKDCVTFELNYKYDRHQILMRRDKENVLNNLTVKESDTIAKSTKISECNVLPEVEDMMSKILDCVEISLIQDNIYNKDENESNILKDLNSSYTDNNVKTKRRYCELDRLDVTVITMPEIKKLDVNQCGKAHCRLGCICVSLDGTQNLSQHCGRVRCMFECKCGYSNKSGLLSARDNDLECISNLDKKINVKLAKEEKKFHQTVIVTGEKRILLKAERRNCKIPEKYAEFYNNIRIKQENQKNLAVSIVIPKFNFENVVPWCMVHKLYKCFCKGRFTDTGESLNNGTDIAPSLEHSVNVVKDQCTNSSINTSESLRIDQDDKIKRKDRPITPVKITESLEVTSAVDNAKYKTRFSVRNLEKAPNYNDELTEEIYTCARIMPYEGRKFSDGYYRHTNNKILEMEKNDKRLQDRLAVLNQDQHEVKSKNKSRINTTIDSSILDMLYKEDETNPLTIEKNETITSQTKRKRLSSKTKLVAWLEANYKLYKERSDQGLIKKSLEPPKLGKIVLHSWEFILNRYREQKNLFLISQQKPFRIFMAVHTRHPFFDNCLNINDIRFADLHKYPQTVKNLLINATDLKDFFCILRGLAFCWELIGSVAKINEDVDGQEINVESSGKETFVIYDSDDSSEDNTSLETCNKKAEERSLEISDETIASKWFVMTIENDFSEIRFPEKGFFVTHKSIMKVICMARLANKTVRLSSRQCVEESENPSFGIYAMPNTNENCVLVGPYELKDPLGIETVKTFLDFKSYHTKMTSTRGFWMKTSKVDNLQVVENPLSFMSLANPHSKHSIPLENHCLEEGGFHQNHIFPGNHDKIEKPKPSNSPQKVVKPIKIRKTNGFYHLASDGVLKRIALPPNLAKAMPVVLNTCLNTGNGSVLQPAANNMKIVQFSPINSNIKTTSLESNVRSITLQSNVNATPFHVNSITSEANHETTQFESNTETESYVINTPEKEVDTFSLQNENSPKKQERMFVLKPEEINRKLLQESTSSMSTAIAVTEYCSEDEPSNVNMTELLLENTSESEYLGASNDDVYVISDDDESITEFKTENDLRDVWIECTNVIDLGWITGRKNCYNLLSFKFPGYDYSEFYPEDRVFFYINAKLCEMSNSSMSKEIKWKVVESPEQLRGSEIDPEKILSINVHYKDGQLTSDAFEIDRDNLRTYKNKTRKVKTISPCFQPSFSREQESTAQIDLPDVKETFVTRKVQH</sequence>
<feature type="domain" description="MGA conserved" evidence="1">
    <location>
        <begin position="414"/>
        <end position="456"/>
    </location>
</feature>
<reference evidence="3 4" key="1">
    <citation type="submission" date="2025-04" db="UniProtKB">
        <authorList>
            <consortium name="RefSeq"/>
        </authorList>
    </citation>
    <scope>IDENTIFICATION</scope>
</reference>
<evidence type="ECO:0000259" key="1">
    <source>
        <dbReference type="Pfam" id="PF16059"/>
    </source>
</evidence>